<evidence type="ECO:0000313" key="3">
    <source>
        <dbReference type="Proteomes" id="UP001596527"/>
    </source>
</evidence>
<sequence>MAGRTMLLRYLYPDGRLQAALPMRVVEDSGGTVVAWLAAGTQIEYWATAGGLADPRTVPLPQRFRQALGHAPRRWEGSGVLRVISLGEHWQVLRFWDPQSSRFSGWYVNLESAKLRHGNVIDAVDWHLDLLISPSFDVTWKDEDEALAACGTEYLRSRDLESARQVGERIAQDPRGFLASIGDWRAFVPDSGWGPLRLPDGWDRNPTG</sequence>
<dbReference type="SUPFAM" id="SSF159234">
    <property type="entry name" value="FomD-like"/>
    <property type="match status" value="1"/>
</dbReference>
<proteinExistence type="predicted"/>
<protein>
    <submittedName>
        <fullName evidence="2">DUF402 domain-containing protein</fullName>
    </submittedName>
</protein>
<evidence type="ECO:0000259" key="1">
    <source>
        <dbReference type="Pfam" id="PF04167"/>
    </source>
</evidence>
<feature type="domain" description="DUF402" evidence="1">
    <location>
        <begin position="62"/>
        <end position="172"/>
    </location>
</feature>
<dbReference type="Pfam" id="PF04167">
    <property type="entry name" value="DUF402"/>
    <property type="match status" value="1"/>
</dbReference>
<dbReference type="InterPro" id="IPR035930">
    <property type="entry name" value="FomD-like_sf"/>
</dbReference>
<gene>
    <name evidence="2" type="ORF">ACFQWG_06745</name>
</gene>
<accession>A0ABW2SMQ7</accession>
<dbReference type="Proteomes" id="UP001596527">
    <property type="component" value="Unassembled WGS sequence"/>
</dbReference>
<dbReference type="EMBL" id="JBHTEF010000001">
    <property type="protein sequence ID" value="MFC7580893.1"/>
    <property type="molecule type" value="Genomic_DNA"/>
</dbReference>
<comment type="caution">
    <text evidence="2">The sequence shown here is derived from an EMBL/GenBank/DDBJ whole genome shotgun (WGS) entry which is preliminary data.</text>
</comment>
<dbReference type="Gene3D" id="2.40.380.10">
    <property type="entry name" value="FomD-like"/>
    <property type="match status" value="1"/>
</dbReference>
<name>A0ABW2SMQ7_9ACTO</name>
<dbReference type="InterPro" id="IPR007295">
    <property type="entry name" value="DUF402"/>
</dbReference>
<dbReference type="RefSeq" id="WP_380973482.1">
    <property type="nucleotide sequence ID" value="NZ_JBHTEF010000001.1"/>
</dbReference>
<keyword evidence="3" id="KW-1185">Reference proteome</keyword>
<evidence type="ECO:0000313" key="2">
    <source>
        <dbReference type="EMBL" id="MFC7580893.1"/>
    </source>
</evidence>
<reference evidence="3" key="1">
    <citation type="journal article" date="2019" name="Int. J. Syst. Evol. Microbiol.">
        <title>The Global Catalogue of Microorganisms (GCM) 10K type strain sequencing project: providing services to taxonomists for standard genome sequencing and annotation.</title>
        <authorList>
            <consortium name="The Broad Institute Genomics Platform"/>
            <consortium name="The Broad Institute Genome Sequencing Center for Infectious Disease"/>
            <person name="Wu L."/>
            <person name="Ma J."/>
        </authorList>
    </citation>
    <scope>NUCLEOTIDE SEQUENCE [LARGE SCALE GENOMIC DNA]</scope>
    <source>
        <strain evidence="3">CCUG 56698</strain>
    </source>
</reference>
<organism evidence="2 3">
    <name type="scientific">Schaalia naturae</name>
    <dbReference type="NCBI Taxonomy" id="635203"/>
    <lineage>
        <taxon>Bacteria</taxon>
        <taxon>Bacillati</taxon>
        <taxon>Actinomycetota</taxon>
        <taxon>Actinomycetes</taxon>
        <taxon>Actinomycetales</taxon>
        <taxon>Actinomycetaceae</taxon>
        <taxon>Schaalia</taxon>
    </lineage>
</organism>